<dbReference type="InterPro" id="IPR001789">
    <property type="entry name" value="Sig_transdc_resp-reg_receiver"/>
</dbReference>
<dbReference type="PANTHER" id="PTHR43214">
    <property type="entry name" value="TWO-COMPONENT RESPONSE REGULATOR"/>
    <property type="match status" value="1"/>
</dbReference>
<keyword evidence="4" id="KW-0804">Transcription</keyword>
<feature type="domain" description="HTH luxR-type" evidence="7">
    <location>
        <begin position="141"/>
        <end position="206"/>
    </location>
</feature>
<dbReference type="InterPro" id="IPR058245">
    <property type="entry name" value="NreC/VraR/RcsB-like_REC"/>
</dbReference>
<dbReference type="Gene3D" id="1.10.10.10">
    <property type="entry name" value="Winged helix-like DNA-binding domain superfamily/Winged helix DNA-binding domain"/>
    <property type="match status" value="1"/>
</dbReference>
<reference evidence="9 10" key="1">
    <citation type="submission" date="2021-11" db="EMBL/GenBank/DDBJ databases">
        <authorList>
            <person name="Oh E.-T."/>
            <person name="Kim S.-B."/>
        </authorList>
    </citation>
    <scope>NUCLEOTIDE SEQUENCE [LARGE SCALE GENOMIC DNA]</scope>
    <source>
        <strain evidence="9 10">MMS20-SJTN17</strain>
    </source>
</reference>
<dbReference type="InterPro" id="IPR035965">
    <property type="entry name" value="PAS-like_dom_sf"/>
</dbReference>
<gene>
    <name evidence="9" type="ORF">LJ655_26045</name>
</gene>
<dbReference type="SUPFAM" id="SSF52172">
    <property type="entry name" value="CheY-like"/>
    <property type="match status" value="1"/>
</dbReference>
<dbReference type="SUPFAM" id="SSF46894">
    <property type="entry name" value="C-terminal effector domain of the bipartite response regulators"/>
    <property type="match status" value="1"/>
</dbReference>
<feature type="region of interest" description="Disordered" evidence="6">
    <location>
        <begin position="128"/>
        <end position="148"/>
    </location>
</feature>
<dbReference type="PANTHER" id="PTHR43214:SF41">
    <property type="entry name" value="NITRATE_NITRITE RESPONSE REGULATOR PROTEIN NARP"/>
    <property type="match status" value="1"/>
</dbReference>
<feature type="domain" description="Response regulatory" evidence="8">
    <location>
        <begin position="3"/>
        <end position="118"/>
    </location>
</feature>
<evidence type="ECO:0000256" key="1">
    <source>
        <dbReference type="ARBA" id="ARBA00022553"/>
    </source>
</evidence>
<dbReference type="CDD" id="cd06170">
    <property type="entry name" value="LuxR_C_like"/>
    <property type="match status" value="1"/>
</dbReference>
<dbReference type="Proteomes" id="UP001430614">
    <property type="component" value="Unassembled WGS sequence"/>
</dbReference>
<dbReference type="Pfam" id="PF00196">
    <property type="entry name" value="GerE"/>
    <property type="match status" value="1"/>
</dbReference>
<evidence type="ECO:0000256" key="3">
    <source>
        <dbReference type="ARBA" id="ARBA00023125"/>
    </source>
</evidence>
<evidence type="ECO:0000259" key="8">
    <source>
        <dbReference type="PROSITE" id="PS50110"/>
    </source>
</evidence>
<dbReference type="SMART" id="SM00421">
    <property type="entry name" value="HTH_LUXR"/>
    <property type="match status" value="1"/>
</dbReference>
<evidence type="ECO:0000256" key="2">
    <source>
        <dbReference type="ARBA" id="ARBA00023015"/>
    </source>
</evidence>
<dbReference type="PROSITE" id="PS00622">
    <property type="entry name" value="HTH_LUXR_1"/>
    <property type="match status" value="1"/>
</dbReference>
<dbReference type="Gene3D" id="3.40.50.2300">
    <property type="match status" value="1"/>
</dbReference>
<keyword evidence="1 5" id="KW-0597">Phosphoprotein</keyword>
<dbReference type="InterPro" id="IPR039420">
    <property type="entry name" value="WalR-like"/>
</dbReference>
<dbReference type="Gene3D" id="3.30.450.20">
    <property type="entry name" value="PAS domain"/>
    <property type="match status" value="1"/>
</dbReference>
<dbReference type="InterPro" id="IPR011006">
    <property type="entry name" value="CheY-like_superfamily"/>
</dbReference>
<evidence type="ECO:0000259" key="7">
    <source>
        <dbReference type="PROSITE" id="PS50043"/>
    </source>
</evidence>
<dbReference type="EMBL" id="JAJITC010000018">
    <property type="protein sequence ID" value="MCC8405283.1"/>
    <property type="molecule type" value="Genomic_DNA"/>
</dbReference>
<keyword evidence="2" id="KW-0805">Transcription regulation</keyword>
<dbReference type="Pfam" id="PF00072">
    <property type="entry name" value="Response_reg"/>
    <property type="match status" value="1"/>
</dbReference>
<dbReference type="PROSITE" id="PS50110">
    <property type="entry name" value="RESPONSE_REGULATORY"/>
    <property type="match status" value="1"/>
</dbReference>
<evidence type="ECO:0000256" key="4">
    <source>
        <dbReference type="ARBA" id="ARBA00023163"/>
    </source>
</evidence>
<evidence type="ECO:0000313" key="9">
    <source>
        <dbReference type="EMBL" id="MCC8405283.1"/>
    </source>
</evidence>
<dbReference type="InterPro" id="IPR000792">
    <property type="entry name" value="Tscrpt_reg_LuxR_C"/>
</dbReference>
<dbReference type="PROSITE" id="PS50043">
    <property type="entry name" value="HTH_LUXR_2"/>
    <property type="match status" value="1"/>
</dbReference>
<accession>A0ABS8KKI7</accession>
<dbReference type="SUPFAM" id="SSF55785">
    <property type="entry name" value="PYP-like sensor domain (PAS domain)"/>
    <property type="match status" value="1"/>
</dbReference>
<dbReference type="CDD" id="cd17535">
    <property type="entry name" value="REC_NarL-like"/>
    <property type="match status" value="1"/>
</dbReference>
<dbReference type="InterPro" id="IPR036388">
    <property type="entry name" value="WH-like_DNA-bd_sf"/>
</dbReference>
<name>A0ABS8KKI7_9BURK</name>
<keyword evidence="3" id="KW-0238">DNA-binding</keyword>
<evidence type="ECO:0000256" key="5">
    <source>
        <dbReference type="PROSITE-ProRule" id="PRU00169"/>
    </source>
</evidence>
<sequence length="582" mass="63401">MVRLFIAESQSMAREALRIVLETAGHEVAGEAGDGLRTVREVLRLKPDVLIVDVRLARLNGIEVIQRLRRRRQNVCTLVLSEQDGPHIVAMCMKAGASGFISKTASLDELFRALDSLAHNRMHFPVQASTDSVRGSTGPGETDPLRDLSPRELAVLQHLASGQRVSEIAKAMALSDRTISTYKQRLLRKLNAASVVDLLEIARLKGITRGEPEPESEREAGLAPDATGAVEKVARALLDAFPGPATMRDLDGRVIYLNNYLRLRHGTAGDALIGTDPDAPGAWFLRRGKDGREMRTLFFDAVARGIAYTKEVVTEIDGGETRGIEWGAPIRDMHGNVVMMLCGLYDLSGHERSFAQLRDAHARAIAASRAKSRLLRELVDVMGAVLEGLDSSPDNAIEGNRPRTLVLDAPVSLEMQRRGLCDQLGDLRRLIEGAAMLDVLPERHDLKALTAATLAPLREEAVRNGRSLTFGTNGRASQAVWIDAARYRRLLACLVACVGAADITFTLRCAAHTGGLFEVVLTIEAPGGGHAGARRPGVDAAIRHAEWQLCRDLAVQMAMLIDVVDDTADFVARFECRLPRAI</sequence>
<evidence type="ECO:0000313" key="10">
    <source>
        <dbReference type="Proteomes" id="UP001430614"/>
    </source>
</evidence>
<organism evidence="9 10">
    <name type="scientific">Paraburkholderia translucens</name>
    <dbReference type="NCBI Taxonomy" id="2886945"/>
    <lineage>
        <taxon>Bacteria</taxon>
        <taxon>Pseudomonadati</taxon>
        <taxon>Pseudomonadota</taxon>
        <taxon>Betaproteobacteria</taxon>
        <taxon>Burkholderiales</taxon>
        <taxon>Burkholderiaceae</taxon>
        <taxon>Paraburkholderia</taxon>
    </lineage>
</organism>
<dbReference type="InterPro" id="IPR016032">
    <property type="entry name" value="Sig_transdc_resp-reg_C-effctor"/>
</dbReference>
<keyword evidence="10" id="KW-1185">Reference proteome</keyword>
<dbReference type="PRINTS" id="PR00038">
    <property type="entry name" value="HTHLUXR"/>
</dbReference>
<feature type="modified residue" description="4-aspartylphosphate" evidence="5">
    <location>
        <position position="53"/>
    </location>
</feature>
<comment type="caution">
    <text evidence="9">The sequence shown here is derived from an EMBL/GenBank/DDBJ whole genome shotgun (WGS) entry which is preliminary data.</text>
</comment>
<dbReference type="RefSeq" id="WP_230564058.1">
    <property type="nucleotide sequence ID" value="NZ_JAJITC010000018.1"/>
</dbReference>
<dbReference type="SMART" id="SM00448">
    <property type="entry name" value="REC"/>
    <property type="match status" value="1"/>
</dbReference>
<protein>
    <submittedName>
        <fullName evidence="9">Response regulator transcription factor</fullName>
    </submittedName>
</protein>
<proteinExistence type="predicted"/>
<evidence type="ECO:0000256" key="6">
    <source>
        <dbReference type="SAM" id="MobiDB-lite"/>
    </source>
</evidence>